<dbReference type="PROSITE" id="PS51762">
    <property type="entry name" value="GH16_2"/>
    <property type="match status" value="1"/>
</dbReference>
<proteinExistence type="inferred from homology"/>
<evidence type="ECO:0000256" key="3">
    <source>
        <dbReference type="ARBA" id="ARBA00022801"/>
    </source>
</evidence>
<keyword evidence="8" id="KW-1185">Reference proteome</keyword>
<keyword evidence="2 5" id="KW-0732">Signal</keyword>
<dbReference type="Pfam" id="PF00722">
    <property type="entry name" value="Glyco_hydro_16"/>
    <property type="match status" value="1"/>
</dbReference>
<dbReference type="eggNOG" id="COG2273">
    <property type="taxonomic scope" value="Bacteria"/>
</dbReference>
<dbReference type="GO" id="GO:0033916">
    <property type="term" value="F:beta-agarase activity"/>
    <property type="evidence" value="ECO:0007669"/>
    <property type="project" value="UniProtKB-EC"/>
</dbReference>
<evidence type="ECO:0000256" key="5">
    <source>
        <dbReference type="SAM" id="SignalP"/>
    </source>
</evidence>
<feature type="signal peptide" evidence="5">
    <location>
        <begin position="1"/>
        <end position="31"/>
    </location>
</feature>
<feature type="chain" id="PRO_5003071651" evidence="5">
    <location>
        <begin position="32"/>
        <end position="548"/>
    </location>
</feature>
<keyword evidence="4 7" id="KW-0326">Glycosidase</keyword>
<dbReference type="CDD" id="cd02178">
    <property type="entry name" value="GH16_beta_agarase"/>
    <property type="match status" value="1"/>
</dbReference>
<evidence type="ECO:0000259" key="6">
    <source>
        <dbReference type="PROSITE" id="PS51762"/>
    </source>
</evidence>
<dbReference type="EMBL" id="CP001998">
    <property type="protein sequence ID" value="ADE53578.1"/>
    <property type="molecule type" value="Genomic_DNA"/>
</dbReference>
<dbReference type="KEGG" id="caa:Caka_0553"/>
<dbReference type="Proteomes" id="UP000000925">
    <property type="component" value="Chromosome"/>
</dbReference>
<evidence type="ECO:0000256" key="4">
    <source>
        <dbReference type="ARBA" id="ARBA00023295"/>
    </source>
</evidence>
<dbReference type="Gene3D" id="2.60.120.200">
    <property type="match status" value="1"/>
</dbReference>
<evidence type="ECO:0000256" key="1">
    <source>
        <dbReference type="ARBA" id="ARBA00006865"/>
    </source>
</evidence>
<dbReference type="InterPro" id="IPR013320">
    <property type="entry name" value="ConA-like_dom_sf"/>
</dbReference>
<evidence type="ECO:0000256" key="2">
    <source>
        <dbReference type="ARBA" id="ARBA00022729"/>
    </source>
</evidence>
<sequence length="548" mass="60751">MRPLASKKVQLMPPSLLIVALVATFALQAQAADWDEYPVPAAPPMGYEWQLDPVSDDFNYNSPALPKTSEFTDKWVDHFINNWQGPGFTDWEANHSLVQNGHLELLASRKGTSEVYAGAVSSHATFTYPLYVEVRVKINRLVTATGVWMLSADSEEEIDIAEAYGSDRVGQEWYAQRMHLSHHVFVRNPFQDYQPTDSGTWYHDGTLWADDFRRIGVYWRDPYHLEYYVDGVLVRTTSGEGIIDPQGYTDGTGLSEPMHLLFTVEDQTWRSAAPPNGQGLTPTDEELADPNKNTARVDWLRVYKAVPQAVQAEIATTDTEIALNFSKARPYLFYQVLQAEGLDAPNWTPALTDLQFNSQGLASLSRTIESTQHFFRLQTDTDAPVLATFDWEEYAGEWYEGYNQTETHNGISLLASGRSAVHDGGDGRRGSNGQALKANYAQDAVPGAYQVQLAGAIKDFQVLSVDVSADEGAQAGSVYLEGRLNGALQWTLDPVNQSALQTYTTATSGELTALIDEILWHGPTATQANPGGTVWNNSLDNLTVLVRQ</sequence>
<dbReference type="SUPFAM" id="SSF49899">
    <property type="entry name" value="Concanavalin A-like lectins/glucanases"/>
    <property type="match status" value="1"/>
</dbReference>
<dbReference type="InterPro" id="IPR000757">
    <property type="entry name" value="Beta-glucanase-like"/>
</dbReference>
<accession>D5ENR9</accession>
<dbReference type="InterPro" id="IPR016287">
    <property type="entry name" value="Beta_agarase"/>
</dbReference>
<evidence type="ECO:0000313" key="8">
    <source>
        <dbReference type="Proteomes" id="UP000000925"/>
    </source>
</evidence>
<dbReference type="GO" id="GO:0005975">
    <property type="term" value="P:carbohydrate metabolic process"/>
    <property type="evidence" value="ECO:0007669"/>
    <property type="project" value="InterPro"/>
</dbReference>
<organism evidence="7 8">
    <name type="scientific">Coraliomargarita akajimensis (strain DSM 45221 / IAM 15411 / JCM 23193 / KCTC 12865 / 04OKA010-24)</name>
    <dbReference type="NCBI Taxonomy" id="583355"/>
    <lineage>
        <taxon>Bacteria</taxon>
        <taxon>Pseudomonadati</taxon>
        <taxon>Verrucomicrobiota</taxon>
        <taxon>Opitutia</taxon>
        <taxon>Puniceicoccales</taxon>
        <taxon>Coraliomargaritaceae</taxon>
        <taxon>Coraliomargarita</taxon>
    </lineage>
</organism>
<name>D5ENR9_CORAD</name>
<dbReference type="CAZy" id="GH16">
    <property type="family name" value="Glycoside Hydrolase Family 16"/>
</dbReference>
<dbReference type="AlphaFoldDB" id="D5ENR9"/>
<keyword evidence="3 7" id="KW-0378">Hydrolase</keyword>
<protein>
    <submittedName>
        <fullName evidence="7">Beta-agarase</fullName>
        <ecNumber evidence="7">3.2.1.81</ecNumber>
    </submittedName>
</protein>
<feature type="domain" description="GH16" evidence="6">
    <location>
        <begin position="32"/>
        <end position="308"/>
    </location>
</feature>
<reference evidence="7 8" key="1">
    <citation type="journal article" date="2010" name="Stand. Genomic Sci.">
        <title>Complete genome sequence of Coraliomargarita akajimensis type strain (04OKA010-24).</title>
        <authorList>
            <person name="Mavromatis K."/>
            <person name="Abt B."/>
            <person name="Brambilla E."/>
            <person name="Lapidus A."/>
            <person name="Copeland A."/>
            <person name="Deshpande S."/>
            <person name="Nolan M."/>
            <person name="Lucas S."/>
            <person name="Tice H."/>
            <person name="Cheng J.F."/>
            <person name="Han C."/>
            <person name="Detter J.C."/>
            <person name="Woyke T."/>
            <person name="Goodwin L."/>
            <person name="Pitluck S."/>
            <person name="Held B."/>
            <person name="Brettin T."/>
            <person name="Tapia R."/>
            <person name="Ivanova N."/>
            <person name="Mikhailova N."/>
            <person name="Pati A."/>
            <person name="Liolios K."/>
            <person name="Chen A."/>
            <person name="Palaniappan K."/>
            <person name="Land M."/>
            <person name="Hauser L."/>
            <person name="Chang Y.J."/>
            <person name="Jeffries C.D."/>
            <person name="Rohde M."/>
            <person name="Goker M."/>
            <person name="Bristow J."/>
            <person name="Eisen J.A."/>
            <person name="Markowitz V."/>
            <person name="Hugenholtz P."/>
            <person name="Klenk H.P."/>
            <person name="Kyrpides N.C."/>
        </authorList>
    </citation>
    <scope>NUCLEOTIDE SEQUENCE [LARGE SCALE GENOMIC DNA]</scope>
    <source>
        <strain evidence="8">DSM 45221 / IAM 15411 / JCM 23193 / KCTC 12865</strain>
    </source>
</reference>
<dbReference type="EC" id="3.2.1.81" evidence="7"/>
<comment type="similarity">
    <text evidence="1">Belongs to the glycosyl hydrolase 16 family.</text>
</comment>
<evidence type="ECO:0000313" key="7">
    <source>
        <dbReference type="EMBL" id="ADE53578.1"/>
    </source>
</evidence>
<dbReference type="HOGENOM" id="CLU_496698_0_0_0"/>
<gene>
    <name evidence="7" type="ordered locus">Caka_0553</name>
</gene>